<evidence type="ECO:0000256" key="2">
    <source>
        <dbReference type="ARBA" id="ARBA00008799"/>
    </source>
</evidence>
<dbReference type="KEGG" id="pbu:L21SP3_01068"/>
<dbReference type="GO" id="GO:0005829">
    <property type="term" value="C:cytosol"/>
    <property type="evidence" value="ECO:0007669"/>
    <property type="project" value="TreeGrafter"/>
</dbReference>
<dbReference type="PANTHER" id="PTHR10788:SF106">
    <property type="entry name" value="BCDNA.GH08860"/>
    <property type="match status" value="1"/>
</dbReference>
<dbReference type="RefSeq" id="WP_077539815.1">
    <property type="nucleotide sequence ID" value="NZ_CP019633.1"/>
</dbReference>
<keyword evidence="3" id="KW-0328">Glycosyltransferase</keyword>
<keyword evidence="4" id="KW-1185">Reference proteome</keyword>
<dbReference type="CDD" id="cd01627">
    <property type="entry name" value="HAD_TPP"/>
    <property type="match status" value="1"/>
</dbReference>
<proteinExistence type="inferred from homology"/>
<dbReference type="Pfam" id="PF00982">
    <property type="entry name" value="Glyco_transf_20"/>
    <property type="match status" value="1"/>
</dbReference>
<reference evidence="4" key="1">
    <citation type="submission" date="2017-02" db="EMBL/GenBank/DDBJ databases">
        <title>Comparative genomics and description of representatives of a novel lineage of planctomycetes thriving in anoxic sediments.</title>
        <authorList>
            <person name="Spring S."/>
            <person name="Bunk B."/>
            <person name="Sproer C."/>
            <person name="Klenk H.-P."/>
        </authorList>
    </citation>
    <scope>NUCLEOTIDE SEQUENCE [LARGE SCALE GENOMIC DNA]</scope>
    <source>
        <strain evidence="4">L21-RPul-D3</strain>
    </source>
</reference>
<evidence type="ECO:0000313" key="3">
    <source>
        <dbReference type="EMBL" id="AQQ09266.1"/>
    </source>
</evidence>
<dbReference type="InterPro" id="IPR023214">
    <property type="entry name" value="HAD_sf"/>
</dbReference>
<dbReference type="InterPro" id="IPR036412">
    <property type="entry name" value="HAD-like_sf"/>
</dbReference>
<dbReference type="InterPro" id="IPR003337">
    <property type="entry name" value="Trehalose_PPase"/>
</dbReference>
<dbReference type="GO" id="GO:0004805">
    <property type="term" value="F:trehalose-phosphatase activity"/>
    <property type="evidence" value="ECO:0007669"/>
    <property type="project" value="TreeGrafter"/>
</dbReference>
<comment type="similarity">
    <text evidence="1">In the C-terminal section; belongs to the trehalose phosphatase family.</text>
</comment>
<evidence type="ECO:0000313" key="4">
    <source>
        <dbReference type="Proteomes" id="UP000188273"/>
    </source>
</evidence>
<gene>
    <name evidence="3" type="primary">otsA</name>
    <name evidence="3" type="ORF">L21SP3_01068</name>
</gene>
<dbReference type="PANTHER" id="PTHR10788">
    <property type="entry name" value="TREHALOSE-6-PHOSPHATE SYNTHASE"/>
    <property type="match status" value="1"/>
</dbReference>
<dbReference type="EMBL" id="CP019633">
    <property type="protein sequence ID" value="AQQ09266.1"/>
    <property type="molecule type" value="Genomic_DNA"/>
</dbReference>
<dbReference type="CDD" id="cd03788">
    <property type="entry name" value="GT20_TPS"/>
    <property type="match status" value="1"/>
</dbReference>
<dbReference type="Proteomes" id="UP000188273">
    <property type="component" value="Chromosome"/>
</dbReference>
<dbReference type="AlphaFoldDB" id="A0A1Q2HPU2"/>
<dbReference type="Pfam" id="PF02358">
    <property type="entry name" value="Trehalose_PPase"/>
    <property type="match status" value="1"/>
</dbReference>
<keyword evidence="3" id="KW-0808">Transferase</keyword>
<dbReference type="OrthoDB" id="9761633at2"/>
<dbReference type="InterPro" id="IPR006379">
    <property type="entry name" value="HAD-SF_hydro_IIB"/>
</dbReference>
<dbReference type="NCBIfam" id="TIGR00685">
    <property type="entry name" value="T6PP"/>
    <property type="match status" value="1"/>
</dbReference>
<protein>
    <submittedName>
        <fullName evidence="3">Trehalose-phosphate synthase</fullName>
        <ecNumber evidence="3">2.4.1.-</ecNumber>
    </submittedName>
</protein>
<organism evidence="3 4">
    <name type="scientific">Sedimentisphaera cyanobacteriorum</name>
    <dbReference type="NCBI Taxonomy" id="1940790"/>
    <lineage>
        <taxon>Bacteria</taxon>
        <taxon>Pseudomonadati</taxon>
        <taxon>Planctomycetota</taxon>
        <taxon>Phycisphaerae</taxon>
        <taxon>Sedimentisphaerales</taxon>
        <taxon>Sedimentisphaeraceae</taxon>
        <taxon>Sedimentisphaera</taxon>
    </lineage>
</organism>
<name>A0A1Q2HPU2_9BACT</name>
<dbReference type="NCBIfam" id="TIGR01484">
    <property type="entry name" value="HAD-SF-IIB"/>
    <property type="match status" value="1"/>
</dbReference>
<dbReference type="Gene3D" id="3.40.50.2000">
    <property type="entry name" value="Glycogen Phosphorylase B"/>
    <property type="match status" value="2"/>
</dbReference>
<dbReference type="GO" id="GO:0005992">
    <property type="term" value="P:trehalose biosynthetic process"/>
    <property type="evidence" value="ECO:0007669"/>
    <property type="project" value="InterPro"/>
</dbReference>
<dbReference type="InterPro" id="IPR001830">
    <property type="entry name" value="Glyco_trans_20"/>
</dbReference>
<dbReference type="Gene3D" id="3.30.70.1020">
    <property type="entry name" value="Trehalose-6-phosphate phosphatase related protein, domain 2"/>
    <property type="match status" value="1"/>
</dbReference>
<evidence type="ECO:0000256" key="1">
    <source>
        <dbReference type="ARBA" id="ARBA00006330"/>
    </source>
</evidence>
<dbReference type="GO" id="GO:0003825">
    <property type="term" value="F:alpha,alpha-trehalose-phosphate synthase (UDP-forming) activity"/>
    <property type="evidence" value="ECO:0007669"/>
    <property type="project" value="TreeGrafter"/>
</dbReference>
<dbReference type="SUPFAM" id="SSF53756">
    <property type="entry name" value="UDP-Glycosyltransferase/glycogen phosphorylase"/>
    <property type="match status" value="1"/>
</dbReference>
<dbReference type="EC" id="2.4.1.-" evidence="3"/>
<dbReference type="Gene3D" id="3.40.50.1000">
    <property type="entry name" value="HAD superfamily/HAD-like"/>
    <property type="match status" value="1"/>
</dbReference>
<dbReference type="STRING" id="1940790.L21SP3_01068"/>
<sequence>MSRLVIISNRLPVNVTKQDGKFGYRDSVGGVATGISSLTGHGEKIWFGWPGIPSEALTKKEKKEASETLTERGCYPVFLSTDQIDNFYSGFCNRTIWPLFHYFSELSIYDEAFWQAYKSANQLFCDELVKHVNEDDFIWVHDYQLMLLPEMIREKLPEAQIGFFLHIPFPSFELMRELPRRSELLNGILGADLIGFHEYDYVRHFLSSVYRICGCEHHLSKLQIDNRQIRVDAFPMGIDYEKYASIPEKFRDKPVKDEQPKIILSVDRLDYTKGIPNRLEAYESFLSKYPEYHGKVRLVMIAVPTRTEVEEYASLRETIEKDVGRINGKYSTVDWTPISYMFRSLPFDELSEFYYRGDIGLITPLRDGMNLVAKEFIAAQKNKDHQAVLILSEMAGAASELSESIVINPHHKDQIVDAIKTALDMPQDQRAKRNKMMQGRISRYTVGRWATEFIVSLKEIKKEQSRLRTKYFTRQHQQNAVEEYNNSDKRLILLDYDGTLAPFSRLPEDAMPCQDIIETLKGLCTNEKNTVVVISGRDKDTLSNWLGALPLNLAAEHGAFYKSAGGDWESAINAESNWKEMIKPILELTVDRTPGSLIEEKSSSLVWHFRKSEPDLAKLRTQELKDTLMMMAANLNIGVFEGNKIVEVKPVSVNKGQAAGYWTAKEDWDFIFCAGDDCTDEDMFEAMPEGSVSCKIGKGISAAKYKLNRPQQLREFLKQLK</sequence>
<comment type="similarity">
    <text evidence="2">Belongs to the glycosyltransferase 20 family.</text>
</comment>
<accession>A0A1Q2HPU2</accession>
<dbReference type="SUPFAM" id="SSF56784">
    <property type="entry name" value="HAD-like"/>
    <property type="match status" value="1"/>
</dbReference>
<dbReference type="NCBIfam" id="NF011071">
    <property type="entry name" value="PRK14501.1"/>
    <property type="match status" value="1"/>
</dbReference>